<comment type="caution">
    <text evidence="1">The sequence shown here is derived from an EMBL/GenBank/DDBJ whole genome shotgun (WGS) entry which is preliminary data.</text>
</comment>
<proteinExistence type="predicted"/>
<organism evidence="1 2">
    <name type="scientific">Azospirillum oleiclasticum</name>
    <dbReference type="NCBI Taxonomy" id="2735135"/>
    <lineage>
        <taxon>Bacteria</taxon>
        <taxon>Pseudomonadati</taxon>
        <taxon>Pseudomonadota</taxon>
        <taxon>Alphaproteobacteria</taxon>
        <taxon>Rhodospirillales</taxon>
        <taxon>Azospirillaceae</taxon>
        <taxon>Azospirillum</taxon>
    </lineage>
</organism>
<protein>
    <recommendedName>
        <fullName evidence="3">Phage tail tape measure protein</fullName>
    </recommendedName>
</protein>
<name>A0ABX2TN25_9PROT</name>
<gene>
    <name evidence="1" type="ORF">HND93_36230</name>
</gene>
<dbReference type="Proteomes" id="UP000584642">
    <property type="component" value="Unassembled WGS sequence"/>
</dbReference>
<keyword evidence="2" id="KW-1185">Reference proteome</keyword>
<accession>A0ABX2TN25</accession>
<dbReference type="EMBL" id="JABFDB010000062">
    <property type="protein sequence ID" value="NYZ25177.1"/>
    <property type="molecule type" value="Genomic_DNA"/>
</dbReference>
<sequence>TKTVTEGGQAVASAELAQARAAITARVDAMVAGTPEKTYTAGEGAVEAAKARWDPATVKPMLEMAGYVGDQAAAKAAEGLANELAGLRRGTDAALYQRRLAQGGIDLSAPAAAAAQYATDLRDLTATFDAGAGRSARLDEALAQLNRSLLASAGVAQAPVSALTGTVSDFVATLGLTGPALAPVTAALDAVQTAATTGVDAQGAYQRSLAALVAEHKAGRLDADDFAASVARITVQLREAVAVDAAIRGGRHAVAAATNPAWRASTADLAAQLGLTAAAAATLTPVLDRLDQGATAGTLSLAAVNDALDTANTALRGAVISGEQYAGMVQTITTAWAQSQAVLLARAGGLGAVERAIDPNWRGNLDYELTTAGLGGAPLGALRDTFTPVLDAIRTGGASAAQMRAALADLDAELTGGRITIDQYNAGVAWLTQAYQDGASAAETAAQAAAQQAAQAQAGLAQSWSSLLSTATSELTSSQNEIASAARQAASTWDGVARTMKAANQNLLTDANLSNLRPEALRDEARRQFEGLAATVATFAGKVQAGTATDADRTAAEEAAGRLQEAGRKWLESQNALSGDRTAYDAAFRAVLAGQEATAGLSLTIKSAEERRAETAEAQVAWLERIAGGGQQQAGLLNEIKNRLQQGDPGLASLPELIRRLPGYQRYSAPADVAAGWAGLSGAARSSVARQIGFTGDANNAEALNDFLVSSGKQADYERLTRGLSTASATPYSSSATAWAAWQSLSASQLTAVARDMGWQGDINDAAYNRWIVTTGQQDRLNAALIAAAAAVPNQSGVEWMRGYWADFQGSLGLPEPYRSQRWAAMEADKARVLAGLPLGAYRPLYDYAATLPDTDIELNVRDVARSRGIPGFERGGDHLGGLRVVGERSWEVEATGPARYMTPAQLLGAAVPRPVVTVDMQPVVTAIGGVTAAVLRVGELIAGLYDRMDAVEAAVQGLAAEQRVANHRIAKLAAAGGGR</sequence>
<evidence type="ECO:0008006" key="3">
    <source>
        <dbReference type="Google" id="ProtNLM"/>
    </source>
</evidence>
<dbReference type="RefSeq" id="WP_180286949.1">
    <property type="nucleotide sequence ID" value="NZ_JABFDB010000062.1"/>
</dbReference>
<feature type="non-terminal residue" evidence="1">
    <location>
        <position position="1"/>
    </location>
</feature>
<reference evidence="1 2" key="1">
    <citation type="submission" date="2020-05" db="EMBL/GenBank/DDBJ databases">
        <title>Azospirillum oleiclasticum sp. nov, a nitrogen-fixing and heavy crude oil-emulsifying bacterium isolated from the crude oil of Yumen Oilfield.</title>
        <authorList>
            <person name="Wu D."/>
            <person name="Cai M."/>
            <person name="Zhang X."/>
        </authorList>
    </citation>
    <scope>NUCLEOTIDE SEQUENCE [LARGE SCALE GENOMIC DNA]</scope>
    <source>
        <strain evidence="1 2">ROY-1-1-2</strain>
    </source>
</reference>
<evidence type="ECO:0000313" key="2">
    <source>
        <dbReference type="Proteomes" id="UP000584642"/>
    </source>
</evidence>
<evidence type="ECO:0000313" key="1">
    <source>
        <dbReference type="EMBL" id="NYZ25177.1"/>
    </source>
</evidence>